<dbReference type="Gene3D" id="3.40.1190.10">
    <property type="entry name" value="Mur-like, catalytic domain"/>
    <property type="match status" value="1"/>
</dbReference>
<comment type="pathway">
    <text evidence="3 17 18">Cell wall biogenesis; peptidoglycan biosynthesis.</text>
</comment>
<evidence type="ECO:0000256" key="16">
    <source>
        <dbReference type="ARBA" id="ARBA00047632"/>
    </source>
</evidence>
<keyword evidence="11 17" id="KW-0133">Cell shape</keyword>
<evidence type="ECO:0000256" key="13">
    <source>
        <dbReference type="ARBA" id="ARBA00023316"/>
    </source>
</evidence>
<dbReference type="InterPro" id="IPR005762">
    <property type="entry name" value="MurD"/>
</dbReference>
<name>A0ABY5P6J9_9LACT</name>
<dbReference type="Pfam" id="PF08245">
    <property type="entry name" value="Mur_ligase_M"/>
    <property type="match status" value="1"/>
</dbReference>
<evidence type="ECO:0000313" key="22">
    <source>
        <dbReference type="Proteomes" id="UP001315967"/>
    </source>
</evidence>
<keyword evidence="8 17" id="KW-0436">Ligase</keyword>
<dbReference type="NCBIfam" id="TIGR01087">
    <property type="entry name" value="murD"/>
    <property type="match status" value="1"/>
</dbReference>
<dbReference type="Gene3D" id="3.90.190.20">
    <property type="entry name" value="Mur ligase, C-terminal domain"/>
    <property type="match status" value="1"/>
</dbReference>
<accession>A0ABY5P6J9</accession>
<dbReference type="SUPFAM" id="SSF53623">
    <property type="entry name" value="MurD-like peptide ligases, catalytic domain"/>
    <property type="match status" value="1"/>
</dbReference>
<sequence>MLETINLSNQKVLVLGYALTGKSVTQFLLEQGAIVTVNDRGDLSQDPSVPLFIEQGATFVTGSHPIDLLDENFSFIVKNPGIPYTIPIIEEALRRKIQVITDVELAYWFSEAPFIAITGSNGKTTTTRLIYEILHNYQPKQTYLAGNIGIATLDVVKKATYQDDIVIEMSSFQLNGTEKFKPAIAVLTNIYDAHIDYHGTKEAYVDAKMRIIRQLTNNDWIVYNANQPILVDLIASNVAKKVPFAVDNINEAIKKHGAYLEDKALYYQAEKIIDIEDIQIPGKHNLENILAAIAVAKLKEVPNDIIIKTIKTYQGMAHRIQPIAASQERVFYNDSKATNITATITALNSFTNPIVYIGGGLDRGNTFDDLIPFAKLVKAAFLYGETKFKMRDSFEKAGIATIELFDDLKAATKAAYLAAQAGDKVLFSPACASWDQFDNFEQRGDVFVETVEELLNQIPYETLGA</sequence>
<keyword evidence="10 17" id="KW-0067">ATP-binding</keyword>
<evidence type="ECO:0000256" key="8">
    <source>
        <dbReference type="ARBA" id="ARBA00022598"/>
    </source>
</evidence>
<dbReference type="InterPro" id="IPR036615">
    <property type="entry name" value="Mur_ligase_C_dom_sf"/>
</dbReference>
<dbReference type="Gene3D" id="3.40.50.720">
    <property type="entry name" value="NAD(P)-binding Rossmann-like Domain"/>
    <property type="match status" value="1"/>
</dbReference>
<dbReference type="SUPFAM" id="SSF53244">
    <property type="entry name" value="MurD-like peptide ligases, peptide-binding domain"/>
    <property type="match status" value="1"/>
</dbReference>
<keyword evidence="22" id="KW-1185">Reference proteome</keyword>
<gene>
    <name evidence="17 21" type="primary">murD</name>
    <name evidence="21" type="ORF">NRE15_14155</name>
</gene>
<evidence type="ECO:0000256" key="1">
    <source>
        <dbReference type="ARBA" id="ARBA00002734"/>
    </source>
</evidence>
<dbReference type="InterPro" id="IPR036565">
    <property type="entry name" value="Mur-like_cat_sf"/>
</dbReference>
<keyword evidence="13 17" id="KW-0961">Cell wall biogenesis/degradation</keyword>
<comment type="catalytic activity">
    <reaction evidence="16 17 18">
        <text>UDP-N-acetyl-alpha-D-muramoyl-L-alanine + D-glutamate + ATP = UDP-N-acetyl-alpha-D-muramoyl-L-alanyl-D-glutamate + ADP + phosphate + H(+)</text>
        <dbReference type="Rhea" id="RHEA:16429"/>
        <dbReference type="ChEBI" id="CHEBI:15378"/>
        <dbReference type="ChEBI" id="CHEBI:29986"/>
        <dbReference type="ChEBI" id="CHEBI:30616"/>
        <dbReference type="ChEBI" id="CHEBI:43474"/>
        <dbReference type="ChEBI" id="CHEBI:83898"/>
        <dbReference type="ChEBI" id="CHEBI:83900"/>
        <dbReference type="ChEBI" id="CHEBI:456216"/>
        <dbReference type="EC" id="6.3.2.9"/>
    </reaction>
</comment>
<dbReference type="SUPFAM" id="SSF51984">
    <property type="entry name" value="MurCD N-terminal domain"/>
    <property type="match status" value="1"/>
</dbReference>
<keyword evidence="12 17" id="KW-0573">Peptidoglycan synthesis</keyword>
<comment type="subcellular location">
    <subcellularLocation>
        <location evidence="2 17 18">Cytoplasm</location>
    </subcellularLocation>
</comment>
<evidence type="ECO:0000256" key="2">
    <source>
        <dbReference type="ARBA" id="ARBA00004496"/>
    </source>
</evidence>
<dbReference type="HAMAP" id="MF_00639">
    <property type="entry name" value="MurD"/>
    <property type="match status" value="1"/>
</dbReference>
<feature type="domain" description="Mur ligase central" evidence="20">
    <location>
        <begin position="117"/>
        <end position="296"/>
    </location>
</feature>
<evidence type="ECO:0000256" key="5">
    <source>
        <dbReference type="ARBA" id="ARBA00012212"/>
    </source>
</evidence>
<evidence type="ECO:0000256" key="6">
    <source>
        <dbReference type="ARBA" id="ARBA00015655"/>
    </source>
</evidence>
<evidence type="ECO:0000256" key="4">
    <source>
        <dbReference type="ARBA" id="ARBA00010416"/>
    </source>
</evidence>
<feature type="domain" description="Mur ligase C-terminal" evidence="19">
    <location>
        <begin position="318"/>
        <end position="431"/>
    </location>
</feature>
<comment type="similarity">
    <text evidence="4 17">Belongs to the MurCDEF family.</text>
</comment>
<evidence type="ECO:0000256" key="11">
    <source>
        <dbReference type="ARBA" id="ARBA00022960"/>
    </source>
</evidence>
<evidence type="ECO:0000256" key="17">
    <source>
        <dbReference type="HAMAP-Rule" id="MF_00639"/>
    </source>
</evidence>
<dbReference type="Pfam" id="PF02875">
    <property type="entry name" value="Mur_ligase_C"/>
    <property type="match status" value="1"/>
</dbReference>
<evidence type="ECO:0000259" key="20">
    <source>
        <dbReference type="Pfam" id="PF08245"/>
    </source>
</evidence>
<keyword evidence="7 17" id="KW-0963">Cytoplasm</keyword>
<dbReference type="GO" id="GO:0008764">
    <property type="term" value="F:UDP-N-acetylmuramoylalanine-D-glutamate ligase activity"/>
    <property type="evidence" value="ECO:0007669"/>
    <property type="project" value="UniProtKB-EC"/>
</dbReference>
<evidence type="ECO:0000256" key="7">
    <source>
        <dbReference type="ARBA" id="ARBA00022490"/>
    </source>
</evidence>
<dbReference type="PANTHER" id="PTHR43692:SF1">
    <property type="entry name" value="UDP-N-ACETYLMURAMOYLALANINE--D-GLUTAMATE LIGASE"/>
    <property type="match status" value="1"/>
</dbReference>
<dbReference type="EC" id="6.3.2.9" evidence="5 17"/>
<evidence type="ECO:0000259" key="19">
    <source>
        <dbReference type="Pfam" id="PF02875"/>
    </source>
</evidence>
<proteinExistence type="inferred from homology"/>
<evidence type="ECO:0000256" key="12">
    <source>
        <dbReference type="ARBA" id="ARBA00022984"/>
    </source>
</evidence>
<dbReference type="InterPro" id="IPR004101">
    <property type="entry name" value="Mur_ligase_C"/>
</dbReference>
<dbReference type="PANTHER" id="PTHR43692">
    <property type="entry name" value="UDP-N-ACETYLMURAMOYLALANINE--D-GLUTAMATE LIGASE"/>
    <property type="match status" value="1"/>
</dbReference>
<evidence type="ECO:0000313" key="21">
    <source>
        <dbReference type="EMBL" id="UUX34005.1"/>
    </source>
</evidence>
<evidence type="ECO:0000256" key="15">
    <source>
        <dbReference type="ARBA" id="ARBA00032324"/>
    </source>
</evidence>
<reference evidence="21 22" key="1">
    <citation type="submission" date="2022-08" db="EMBL/GenBank/DDBJ databases">
        <title>Aerococcaceae sp. nov isolated from spoiled eye mask.</title>
        <authorList>
            <person name="Zhou G."/>
            <person name="Xie X.-B."/>
            <person name="Shi Q.-S."/>
            <person name="Wang Y.-S."/>
            <person name="Wen X."/>
            <person name="Peng H."/>
            <person name="Yang X.-J."/>
            <person name="Tao H.-B."/>
            <person name="Huang X.-M."/>
        </authorList>
    </citation>
    <scope>NUCLEOTIDE SEQUENCE [LARGE SCALE GENOMIC DNA]</scope>
    <source>
        <strain evidence="22">DM20194951</strain>
    </source>
</reference>
<evidence type="ECO:0000256" key="3">
    <source>
        <dbReference type="ARBA" id="ARBA00004752"/>
    </source>
</evidence>
<keyword evidence="17 18" id="KW-0132">Cell division</keyword>
<dbReference type="Pfam" id="PF21799">
    <property type="entry name" value="MurD-like_N"/>
    <property type="match status" value="1"/>
</dbReference>
<keyword evidence="17 18" id="KW-0131">Cell cycle</keyword>
<evidence type="ECO:0000256" key="9">
    <source>
        <dbReference type="ARBA" id="ARBA00022741"/>
    </source>
</evidence>
<dbReference type="RefSeq" id="WP_313793507.1">
    <property type="nucleotide sequence ID" value="NZ_CP102453.1"/>
</dbReference>
<evidence type="ECO:0000256" key="18">
    <source>
        <dbReference type="RuleBase" id="RU003664"/>
    </source>
</evidence>
<dbReference type="InterPro" id="IPR013221">
    <property type="entry name" value="Mur_ligase_cen"/>
</dbReference>
<evidence type="ECO:0000256" key="14">
    <source>
        <dbReference type="ARBA" id="ARBA00030398"/>
    </source>
</evidence>
<dbReference type="EMBL" id="CP102453">
    <property type="protein sequence ID" value="UUX34005.1"/>
    <property type="molecule type" value="Genomic_DNA"/>
</dbReference>
<comment type="function">
    <text evidence="1 17 18">Cell wall formation. Catalyzes the addition of glutamate to the nucleotide precursor UDP-N-acetylmuramoyl-L-alanine (UMA).</text>
</comment>
<protein>
    <recommendedName>
        <fullName evidence="6 17">UDP-N-acetylmuramoylalanine--D-glutamate ligase</fullName>
        <ecNumber evidence="5 17">6.3.2.9</ecNumber>
    </recommendedName>
    <alternativeName>
        <fullName evidence="15 17">D-glutamic acid-adding enzyme</fullName>
    </alternativeName>
    <alternativeName>
        <fullName evidence="14 17">UDP-N-acetylmuramoyl-L-alanyl-D-glutamate synthetase</fullName>
    </alternativeName>
</protein>
<evidence type="ECO:0000256" key="10">
    <source>
        <dbReference type="ARBA" id="ARBA00022840"/>
    </source>
</evidence>
<dbReference type="Proteomes" id="UP001315967">
    <property type="component" value="Chromosome"/>
</dbReference>
<keyword evidence="9 17" id="KW-0547">Nucleotide-binding</keyword>
<feature type="binding site" evidence="17">
    <location>
        <begin position="119"/>
        <end position="125"/>
    </location>
    <ligand>
        <name>ATP</name>
        <dbReference type="ChEBI" id="CHEBI:30616"/>
    </ligand>
</feature>
<organism evidence="21 22">
    <name type="scientific">Fundicoccus culcitae</name>
    <dbReference type="NCBI Taxonomy" id="2969821"/>
    <lineage>
        <taxon>Bacteria</taxon>
        <taxon>Bacillati</taxon>
        <taxon>Bacillota</taxon>
        <taxon>Bacilli</taxon>
        <taxon>Lactobacillales</taxon>
        <taxon>Aerococcaceae</taxon>
        <taxon>Fundicoccus</taxon>
    </lineage>
</organism>